<evidence type="ECO:0000256" key="1">
    <source>
        <dbReference type="ARBA" id="ARBA00022670"/>
    </source>
</evidence>
<keyword evidence="1" id="KW-0645">Protease</keyword>
<evidence type="ECO:0000256" key="3">
    <source>
        <dbReference type="ARBA" id="ARBA00022801"/>
    </source>
</evidence>
<reference evidence="6 7" key="1">
    <citation type="journal article" date="2013" name="Curr. Biol.">
        <title>The Genome of the Foraminiferan Reticulomyxa filosa.</title>
        <authorList>
            <person name="Glockner G."/>
            <person name="Hulsmann N."/>
            <person name="Schleicher M."/>
            <person name="Noegel A.A."/>
            <person name="Eichinger L."/>
            <person name="Gallinger C."/>
            <person name="Pawlowski J."/>
            <person name="Sierra R."/>
            <person name="Euteneuer U."/>
            <person name="Pillet L."/>
            <person name="Moustafa A."/>
            <person name="Platzer M."/>
            <person name="Groth M."/>
            <person name="Szafranski K."/>
            <person name="Schliwa M."/>
        </authorList>
    </citation>
    <scope>NUCLEOTIDE SEQUENCE [LARGE SCALE GENOMIC DNA]</scope>
</reference>
<evidence type="ECO:0000256" key="2">
    <source>
        <dbReference type="ARBA" id="ARBA00022703"/>
    </source>
</evidence>
<sequence length="806" mass="94600">MGNQNTTPFQSLKALPTPLSQSQCVLYKHELLICGGYNQRTCYSYHTIKNEYMNICSYPNNVKLDGHCVVKLIDNNNKDSNEITLLSFGGDKNNRHTLVMKYVSVWSNDNNNDNEINTLNNYNKWIPFTDNHNNPIVIGGDKDAYQGARGLIGGKNNNLLFITYFHKNISVFDLNKFQFIKHDNLPTDYIGYHCFVSKPEMIKNNKNYEMILFCKKTGLSIIYDEDNNIFQFNQLSVFDDISSFRNYAYLCINDIILLFGGIHKYSIRENKWMTFQNTLSNPLCHCVAILNEDNAYIHIIGGLNDNTKSVLTHTKTKVRIELKVKKEENKTVKKEENKVKNDNIFFVDLKLCKCKFDMKEKDEQIRKKEQSENNINDINDINVINIFSFVFFFVLNIYLKKKGKNKWMEWWNQREQKDKTEIIEKFKIMSNEQFGLWLLNECKWKNEITKDDIDPIRFLLNTYISFVITNQDNKEDELIAYVIMDEKKKLIKMKELTFEELLRQTYNCLESKSFQKINKENLKLQLVDIKNNIIESDESVKKEFANNNEPIFKIIWTSFQQQTILGKTKTIKNALVIMIAISEYDDNNIWKNLKNVKEKDIHNFKQLFEQELNYEIVYNQSPKMTKQDVQTFLAKLIVNYELHENSHKYDGLIIIICGHGENGNMLVTSDGKDVSIDRIRSSFNCHEMESFKDFPKIFIIDACRGEGIPKTHEIVKRGNDITYGHNDDGFLVIWSTTKGHQVADLSLLSECMKNVVKSKYKSSYPFKQMLQDIRTEIRSNKSSEWYCVESQDTTDYDIIFQQRKSM</sequence>
<comment type="caution">
    <text evidence="6">The sequence shown here is derived from an EMBL/GenBank/DDBJ whole genome shotgun (WGS) entry which is preliminary data.</text>
</comment>
<name>X6NF23_RETFI</name>
<dbReference type="PANTHER" id="PTHR47901">
    <property type="entry name" value="CASPASE RECRUITMENT DOMAIN-CONTAINING PROTEIN 18"/>
    <property type="match status" value="1"/>
</dbReference>
<dbReference type="Proteomes" id="UP000023152">
    <property type="component" value="Unassembled WGS sequence"/>
</dbReference>
<dbReference type="GO" id="GO:0006508">
    <property type="term" value="P:proteolysis"/>
    <property type="evidence" value="ECO:0007669"/>
    <property type="project" value="UniProtKB-KW"/>
</dbReference>
<accession>X6NF23</accession>
<dbReference type="InterPro" id="IPR011600">
    <property type="entry name" value="Pept_C14_caspase"/>
</dbReference>
<dbReference type="InterPro" id="IPR011043">
    <property type="entry name" value="Gal_Oxase/kelch_b-propeller"/>
</dbReference>
<dbReference type="OrthoDB" id="6116485at2759"/>
<keyword evidence="4" id="KW-0175">Coiled coil</keyword>
<gene>
    <name evidence="6" type="ORF">RFI_12261</name>
</gene>
<keyword evidence="3" id="KW-0378">Hydrolase</keyword>
<dbReference type="Gene3D" id="2.120.10.80">
    <property type="entry name" value="Kelch-type beta propeller"/>
    <property type="match status" value="1"/>
</dbReference>
<dbReference type="Gene3D" id="3.40.50.1460">
    <property type="match status" value="1"/>
</dbReference>
<dbReference type="InterPro" id="IPR029030">
    <property type="entry name" value="Caspase-like_dom_sf"/>
</dbReference>
<keyword evidence="7" id="KW-1185">Reference proteome</keyword>
<evidence type="ECO:0000256" key="4">
    <source>
        <dbReference type="SAM" id="Coils"/>
    </source>
</evidence>
<keyword evidence="2" id="KW-0053">Apoptosis</keyword>
<dbReference type="SUPFAM" id="SSF52129">
    <property type="entry name" value="Caspase-like"/>
    <property type="match status" value="1"/>
</dbReference>
<organism evidence="6 7">
    <name type="scientific">Reticulomyxa filosa</name>
    <dbReference type="NCBI Taxonomy" id="46433"/>
    <lineage>
        <taxon>Eukaryota</taxon>
        <taxon>Sar</taxon>
        <taxon>Rhizaria</taxon>
        <taxon>Retaria</taxon>
        <taxon>Foraminifera</taxon>
        <taxon>Monothalamids</taxon>
        <taxon>Reticulomyxidae</taxon>
        <taxon>Reticulomyxa</taxon>
    </lineage>
</organism>
<dbReference type="EMBL" id="ASPP01008888">
    <property type="protein sequence ID" value="ETO24895.1"/>
    <property type="molecule type" value="Genomic_DNA"/>
</dbReference>
<proteinExistence type="predicted"/>
<dbReference type="InterPro" id="IPR002398">
    <property type="entry name" value="Pept_C14"/>
</dbReference>
<evidence type="ECO:0000313" key="7">
    <source>
        <dbReference type="Proteomes" id="UP000023152"/>
    </source>
</evidence>
<evidence type="ECO:0000313" key="6">
    <source>
        <dbReference type="EMBL" id="ETO24895.1"/>
    </source>
</evidence>
<protein>
    <recommendedName>
        <fullName evidence="5">Caspase family p20 domain-containing protein</fullName>
    </recommendedName>
</protein>
<evidence type="ECO:0000259" key="5">
    <source>
        <dbReference type="PROSITE" id="PS50208"/>
    </source>
</evidence>
<feature type="coiled-coil region" evidence="4">
    <location>
        <begin position="322"/>
        <end position="381"/>
    </location>
</feature>
<dbReference type="InterPro" id="IPR001309">
    <property type="entry name" value="Pept_C14_p20"/>
</dbReference>
<dbReference type="SUPFAM" id="SSF50965">
    <property type="entry name" value="Galactose oxidase, central domain"/>
    <property type="match status" value="1"/>
</dbReference>
<dbReference type="PROSITE" id="PS50208">
    <property type="entry name" value="CASPASE_P20"/>
    <property type="match status" value="1"/>
</dbReference>
<dbReference type="Pfam" id="PF00656">
    <property type="entry name" value="Peptidase_C14"/>
    <property type="match status" value="1"/>
</dbReference>
<dbReference type="AlphaFoldDB" id="X6NF23"/>
<feature type="domain" description="Caspase family p20" evidence="5">
    <location>
        <begin position="646"/>
        <end position="707"/>
    </location>
</feature>
<dbReference type="PANTHER" id="PTHR47901:SF8">
    <property type="entry name" value="CASPASE-3"/>
    <property type="match status" value="1"/>
</dbReference>
<dbReference type="GO" id="GO:0004197">
    <property type="term" value="F:cysteine-type endopeptidase activity"/>
    <property type="evidence" value="ECO:0007669"/>
    <property type="project" value="InterPro"/>
</dbReference>
<dbReference type="InterPro" id="IPR015915">
    <property type="entry name" value="Kelch-typ_b-propeller"/>
</dbReference>